<keyword evidence="4" id="KW-1185">Reference proteome</keyword>
<organism evidence="3 4">
    <name type="scientific">Steroidobacter denitrificans</name>
    <dbReference type="NCBI Taxonomy" id="465721"/>
    <lineage>
        <taxon>Bacteria</taxon>
        <taxon>Pseudomonadati</taxon>
        <taxon>Pseudomonadota</taxon>
        <taxon>Gammaproteobacteria</taxon>
        <taxon>Steroidobacterales</taxon>
        <taxon>Steroidobacteraceae</taxon>
        <taxon>Steroidobacter</taxon>
    </lineage>
</organism>
<dbReference type="SUPFAM" id="SSF48452">
    <property type="entry name" value="TPR-like"/>
    <property type="match status" value="1"/>
</dbReference>
<dbReference type="KEGG" id="sdf:ACG33_00755"/>
<dbReference type="InterPro" id="IPR011990">
    <property type="entry name" value="TPR-like_helical_dom_sf"/>
</dbReference>
<evidence type="ECO:0000313" key="4">
    <source>
        <dbReference type="Proteomes" id="UP000070250"/>
    </source>
</evidence>
<dbReference type="OrthoDB" id="1971692at2"/>
<reference evidence="3 4" key="1">
    <citation type="submission" date="2015-06" db="EMBL/GenBank/DDBJ databases">
        <title>A Comprehensive Approach to Explore the Metabolic and Phylogenetic Diversity of Bacterial Steroid Degradation in the Environment: Testosterone as an Example.</title>
        <authorList>
            <person name="Yang F.-C."/>
            <person name="Chen Y.-L."/>
            <person name="Yu C.-P."/>
            <person name="Tang S.-L."/>
            <person name="Wang P.-H."/>
            <person name="Ismail W."/>
            <person name="Wang C.-H."/>
            <person name="Yang C.-Y."/>
            <person name="Chiang Y.-R."/>
        </authorList>
    </citation>
    <scope>NUCLEOTIDE SEQUENCE [LARGE SCALE GENOMIC DNA]</scope>
    <source>
        <strain evidence="3 4">DSM 18526</strain>
    </source>
</reference>
<dbReference type="Gene3D" id="1.25.40.10">
    <property type="entry name" value="Tetratricopeptide repeat domain"/>
    <property type="match status" value="1"/>
</dbReference>
<evidence type="ECO:0000256" key="2">
    <source>
        <dbReference type="SAM" id="MobiDB-lite"/>
    </source>
</evidence>
<keyword evidence="1" id="KW-0802">TPR repeat</keyword>
<protein>
    <submittedName>
        <fullName evidence="3">Uncharacterized protein</fullName>
    </submittedName>
</protein>
<feature type="compositionally biased region" description="Low complexity" evidence="2">
    <location>
        <begin position="70"/>
        <end position="84"/>
    </location>
</feature>
<name>A0A127F5F7_STEDE</name>
<evidence type="ECO:0000313" key="3">
    <source>
        <dbReference type="EMBL" id="AMN45657.1"/>
    </source>
</evidence>
<dbReference type="InterPro" id="IPR019734">
    <property type="entry name" value="TPR_rpt"/>
</dbReference>
<accession>A0A127F5F7</accession>
<dbReference type="RefSeq" id="WP_066917918.1">
    <property type="nucleotide sequence ID" value="NZ_CP011971.1"/>
</dbReference>
<dbReference type="STRING" id="465721.ACG33_00755"/>
<sequence length="533" mass="58109">MNSTWRIVGLIAVTVLAAWLVLRGYTSSQQSAELPAPPVRELFHASKSIQISVIATDAVRLTKGPADMPGQAQGGARQSAGKAAPDTHLDVQGEWLELELRRLLSRGRMRVAPVTNEPAADHYTLRIELGKDAMTLMLIAPDGIIERRETATSEHSGKLAILSTLAARLPVFLDAGHARHDWTAFIGTDDPQTLESYENAAFSILGPHGHGFTRPPRQRRDRTIERLEMLAHKHPDFARAWAALSAGYLSQGGEDERSLTQLARSTAERALSLDDGLADAHAVLGLVHLRQGEWIAARERFDRALALDINNAPALEGLACLLVDAGYYADARPIALRSLALQAHNAGAQECFMYADLSLAKERPRAAIDAIPASTPAAQVHALTLILDAELSSARDVLRATLNTEDFKAWAAPLLKAAENSRQVPAALQAVTRAANEQRIDAVTEILCGTALRQVEFVFNRIMRLQHQRSYIPLRILWVPEAAFLRQSRHFDKIIVGSGIGAYWQEHGAPDICAVESALTLCKPRTASGRSSS</sequence>
<dbReference type="Proteomes" id="UP000070250">
    <property type="component" value="Chromosome"/>
</dbReference>
<dbReference type="AlphaFoldDB" id="A0A127F5F7"/>
<feature type="region of interest" description="Disordered" evidence="2">
    <location>
        <begin position="64"/>
        <end position="84"/>
    </location>
</feature>
<feature type="repeat" description="TPR" evidence="1">
    <location>
        <begin position="278"/>
        <end position="311"/>
    </location>
</feature>
<proteinExistence type="predicted"/>
<gene>
    <name evidence="3" type="ORF">ACG33_00755</name>
</gene>
<evidence type="ECO:0000256" key="1">
    <source>
        <dbReference type="PROSITE-ProRule" id="PRU00339"/>
    </source>
</evidence>
<dbReference type="EMBL" id="CP011971">
    <property type="protein sequence ID" value="AMN45657.1"/>
    <property type="molecule type" value="Genomic_DNA"/>
</dbReference>
<dbReference type="PROSITE" id="PS50005">
    <property type="entry name" value="TPR"/>
    <property type="match status" value="1"/>
</dbReference>
<dbReference type="SMART" id="SM00028">
    <property type="entry name" value="TPR"/>
    <property type="match status" value="2"/>
</dbReference>